<dbReference type="Proteomes" id="UP000553776">
    <property type="component" value="Unassembled WGS sequence"/>
</dbReference>
<keyword evidence="3" id="KW-1185">Reference proteome</keyword>
<evidence type="ECO:0000313" key="2">
    <source>
        <dbReference type="EMBL" id="MBB6695425.1"/>
    </source>
</evidence>
<reference evidence="2 3" key="1">
    <citation type="submission" date="2020-08" db="EMBL/GenBank/DDBJ databases">
        <title>Cohnella phylogeny.</title>
        <authorList>
            <person name="Dunlap C."/>
        </authorList>
    </citation>
    <scope>NUCLEOTIDE SEQUENCE [LARGE SCALE GENOMIC DNA]</scope>
    <source>
        <strain evidence="2 3">DSM 25239</strain>
    </source>
</reference>
<feature type="transmembrane region" description="Helical" evidence="1">
    <location>
        <begin position="102"/>
        <end position="121"/>
    </location>
</feature>
<feature type="transmembrane region" description="Helical" evidence="1">
    <location>
        <begin position="12"/>
        <end position="31"/>
    </location>
</feature>
<comment type="caution">
    <text evidence="2">The sequence shown here is derived from an EMBL/GenBank/DDBJ whole genome shotgun (WGS) entry which is preliminary data.</text>
</comment>
<name>A0A841U4D2_9BACL</name>
<evidence type="ECO:0000256" key="1">
    <source>
        <dbReference type="SAM" id="Phobius"/>
    </source>
</evidence>
<dbReference type="Pfam" id="PF11877">
    <property type="entry name" value="DUF3397"/>
    <property type="match status" value="1"/>
</dbReference>
<gene>
    <name evidence="2" type="ORF">H7B90_28920</name>
</gene>
<dbReference type="AlphaFoldDB" id="A0A841U4D2"/>
<protein>
    <submittedName>
        <fullName evidence="2">DUF3397 domain-containing protein</fullName>
    </submittedName>
</protein>
<keyword evidence="1" id="KW-0472">Membrane</keyword>
<dbReference type="InterPro" id="IPR024515">
    <property type="entry name" value="DUF3397"/>
</dbReference>
<evidence type="ECO:0000313" key="3">
    <source>
        <dbReference type="Proteomes" id="UP000553776"/>
    </source>
</evidence>
<keyword evidence="1" id="KW-0812">Transmembrane</keyword>
<dbReference type="EMBL" id="JACJVR010000128">
    <property type="protein sequence ID" value="MBB6695425.1"/>
    <property type="molecule type" value="Genomic_DNA"/>
</dbReference>
<accession>A0A841U4D2</accession>
<proteinExistence type="predicted"/>
<dbReference type="RefSeq" id="WP_185139376.1">
    <property type="nucleotide sequence ID" value="NZ_BORM01000014.1"/>
</dbReference>
<organism evidence="2 3">
    <name type="scientific">Cohnella xylanilytica</name>
    <dbReference type="NCBI Taxonomy" id="557555"/>
    <lineage>
        <taxon>Bacteria</taxon>
        <taxon>Bacillati</taxon>
        <taxon>Bacillota</taxon>
        <taxon>Bacilli</taxon>
        <taxon>Bacillales</taxon>
        <taxon>Paenibacillaceae</taxon>
        <taxon>Cohnella</taxon>
    </lineage>
</organism>
<sequence length="132" mass="14428">MAAFWDALVKAYAALAVVPIIPFLLVFAVVSVRSGDRNRAIKLSMDITTAFLLGCVSMLLNRMGTSFGPYIILLFMLIMGGLIGGAQNRLRGKVDAAKLIRAIWRLSFLVMSVMYVLLMVIELARRAFGATA</sequence>
<keyword evidence="1" id="KW-1133">Transmembrane helix</keyword>
<feature type="transmembrane region" description="Helical" evidence="1">
    <location>
        <begin position="67"/>
        <end position="90"/>
    </location>
</feature>